<gene>
    <name evidence="12" type="ORF">CU098_007561</name>
</gene>
<dbReference type="UniPathway" id="UPA00378"/>
<organism evidence="12 13">
    <name type="scientific">Rhizopus stolonifer</name>
    <name type="common">Rhizopus nigricans</name>
    <dbReference type="NCBI Taxonomy" id="4846"/>
    <lineage>
        <taxon>Eukaryota</taxon>
        <taxon>Fungi</taxon>
        <taxon>Fungi incertae sedis</taxon>
        <taxon>Mucoromycota</taxon>
        <taxon>Mucoromycotina</taxon>
        <taxon>Mucoromycetes</taxon>
        <taxon>Mucorales</taxon>
        <taxon>Mucorineae</taxon>
        <taxon>Rhizopodaceae</taxon>
        <taxon>Rhizopus</taxon>
    </lineage>
</organism>
<evidence type="ECO:0000256" key="5">
    <source>
        <dbReference type="ARBA" id="ARBA00023180"/>
    </source>
</evidence>
<feature type="signal peptide" evidence="7">
    <location>
        <begin position="1"/>
        <end position="25"/>
    </location>
</feature>
<sequence length="1442" mass="163553">MTAPRILQAILGLVTVGLCTLKTEAQTPTVDLTMVAPWAVPNFLVEVAETVATQNETAYFSFIHDFIALEKKSSSWTPSQLYSEVVSVISFLGNDNTNFFKAALAIHEAAPRIESYHQYYRESVTPTLSQYDDQCGTWIQIGKQQFCSIESFKEYKGSYLPIEVLAFDHVVRPKNELKKVPVLVLYTDRFSAEFSDFYRHLTTSPLYLSAYGVELALKKTDYLVIDDRSSEAASKDSIKEKLSKMGRKIGQSLFHTNQKAKIDPLTPAEIQKLGLKAAQYVAKSTNPLETLTQLSQDFPKYAKSVSEVELDVAFEKEVIENQHSLLRAGLNAIWLNGKGLEYSQINPFYLIRALRSERKLIKSFERLGLTPKQAIQVISNPALTAADRASSEGNSEIYDVRDTPENPFIVWWNDIEKDKKYSGWTDDMEEYLRPSYPGQLHPVKKNIFNLIMVEDLANIDALARIVNEIQMMIRRLVPIRFGIVPFVKQDDNMSTIMAQALNYIIQEHGKGDGMNFLTQALETLRLEGKRHPSLSDIQQSFEKTIAKANNSKSKKSFREALETQQRMSIQQVGIDNNVMFMNGKLIEFTEERANQKEAHIANLWIFANLNTISGLKLASEALSFTESNSKIRIALIHSSTTETQSKDYITIPVTDDNTKPLFSDVLGNLIFNGDGMSVTQAKEIIDLAIKNHLEQAKEDLDNSKVEAIFPGSPIIDMEAKAISEKWSLLNNHLEKHGLERGFFGIVLNGRIVGPFDGDVEFSKENFGALFNLEHTKRIAPIEQSIRESGYINTDHHPIADILAKATALIETDKANTAKGATEDNEPVYRHRVYNLISSTQHTRIVVGDLDNSFLEIGVIIDPLSEDTQKWAPILQTLSEIEGISVVIHLNPISQLDELPIRRFYRYVFDKEPHFDSNTGQKTIPTAYFADLPIDPLYTLGVETNNAWHVTVREANMDLDNILLSSLKEGTSGVSAVYELESILLEGHCIDSNSKSAPRGLEFEISTPSGSSKKDTLVMANLGYFQLKALPGVWKLGLREGRSSVIYSVEDIGTEGKWNWDAVEKKTDTLALTSFEGLTVMPLVHKNPGMEMEDVLGSSTNIKKQKDDKSSGLWSSLSEKLFGKKQDDQEKENNAAIKPKQADINIFSVASGKLYERFLSIMMVSVMKHTDSTVKFWFIENFLSPEFKNFVPYMAKEYGFEYEMITYKWPSWLRAQQEKQRTIWGYKILFLDVLFPLSLDKVIFVDADQIVRTDLKELIDMDLQGAPYGYTPFCSDRTEMDGFRFWTEGYWKNHLRGRPYHISALYVVDLVRFRQLAAGDRLRAQYQQLSADPNSLANLDQDLPNNMQHAVPIFSLPQEWLWCETWCSDESLKKAKTIDLCNNPLTKEPKLDRARRQVPEWEAYDNEIDKLRQKTATEAMHKEKHGDQIVISAGKDQHVKDEL</sequence>
<dbReference type="GO" id="GO:0051082">
    <property type="term" value="F:unfolded protein binding"/>
    <property type="evidence" value="ECO:0007669"/>
    <property type="project" value="TreeGrafter"/>
</dbReference>
<evidence type="ECO:0000256" key="3">
    <source>
        <dbReference type="ARBA" id="ARBA00022729"/>
    </source>
</evidence>
<accession>A0A367KNS1</accession>
<comment type="subcellular location">
    <subcellularLocation>
        <location evidence="2">Endoplasmic reticulum lumen</location>
    </subcellularLocation>
</comment>
<dbReference type="PANTHER" id="PTHR11226">
    <property type="entry name" value="UDP-GLUCOSE GLYCOPROTEIN:GLUCOSYLTRANSFERASE"/>
    <property type="match status" value="1"/>
</dbReference>
<feature type="domain" description="UGGT thioredoxin-like" evidence="10">
    <location>
        <begin position="398"/>
        <end position="592"/>
    </location>
</feature>
<evidence type="ECO:0000259" key="10">
    <source>
        <dbReference type="Pfam" id="PF18402"/>
    </source>
</evidence>
<feature type="chain" id="PRO_5016942217" description="UDP-glucose glycoprotein glucosyltransferase" evidence="7">
    <location>
        <begin position="26"/>
        <end position="1442"/>
    </location>
</feature>
<dbReference type="Proteomes" id="UP000253551">
    <property type="component" value="Unassembled WGS sequence"/>
</dbReference>
<dbReference type="GO" id="GO:0018279">
    <property type="term" value="P:protein N-linked glycosylation via asparagine"/>
    <property type="evidence" value="ECO:0007669"/>
    <property type="project" value="TreeGrafter"/>
</dbReference>
<keyword evidence="4" id="KW-0256">Endoplasmic reticulum</keyword>
<feature type="domain" description="UGGT thioredoxin-like" evidence="9">
    <location>
        <begin position="258"/>
        <end position="388"/>
    </location>
</feature>
<evidence type="ECO:0000256" key="1">
    <source>
        <dbReference type="ARBA" id="ARBA00001913"/>
    </source>
</evidence>
<dbReference type="Pfam" id="PF18400">
    <property type="entry name" value="Thioredoxin_12"/>
    <property type="match status" value="1"/>
</dbReference>
<dbReference type="Pfam" id="PF18404">
    <property type="entry name" value="Glyco_transf_24"/>
    <property type="match status" value="1"/>
</dbReference>
<dbReference type="InterPro" id="IPR029044">
    <property type="entry name" value="Nucleotide-diphossugar_trans"/>
</dbReference>
<dbReference type="OrthoDB" id="27683at2759"/>
<dbReference type="GO" id="GO:0003980">
    <property type="term" value="F:UDP-glucose:glycoprotein glucosyltransferase activity"/>
    <property type="evidence" value="ECO:0007669"/>
    <property type="project" value="InterPro"/>
</dbReference>
<dbReference type="Pfam" id="PF18402">
    <property type="entry name" value="Thioredoxin_14"/>
    <property type="match status" value="1"/>
</dbReference>
<evidence type="ECO:0000256" key="6">
    <source>
        <dbReference type="SAM" id="MobiDB-lite"/>
    </source>
</evidence>
<dbReference type="InterPro" id="IPR040692">
    <property type="entry name" value="UGGT_TRXL_3"/>
</dbReference>
<dbReference type="FunFam" id="3.90.550.10:FF:000065">
    <property type="entry name" value="UDP-glucose:glycoprotein glucosyltransferase, putative"/>
    <property type="match status" value="1"/>
</dbReference>
<reference evidence="12 13" key="1">
    <citation type="journal article" date="2018" name="G3 (Bethesda)">
        <title>Phylogenetic and Phylogenomic Definition of Rhizopus Species.</title>
        <authorList>
            <person name="Gryganskyi A.P."/>
            <person name="Golan J."/>
            <person name="Dolatabadi S."/>
            <person name="Mondo S."/>
            <person name="Robb S."/>
            <person name="Idnurm A."/>
            <person name="Muszewska A."/>
            <person name="Steczkiewicz K."/>
            <person name="Masonjones S."/>
            <person name="Liao H.L."/>
            <person name="Gajdeczka M.T."/>
            <person name="Anike F."/>
            <person name="Vuek A."/>
            <person name="Anishchenko I.M."/>
            <person name="Voigt K."/>
            <person name="de Hoog G.S."/>
            <person name="Smith M.E."/>
            <person name="Heitman J."/>
            <person name="Vilgalys R."/>
            <person name="Stajich J.E."/>
        </authorList>
    </citation>
    <scope>NUCLEOTIDE SEQUENCE [LARGE SCALE GENOMIC DNA]</scope>
    <source>
        <strain evidence="12 13">LSU 92-RS-03</strain>
    </source>
</reference>
<keyword evidence="5" id="KW-0325">Glycoprotein</keyword>
<protein>
    <recommendedName>
        <fullName evidence="14">UDP-glucose glycoprotein glucosyltransferase</fullName>
    </recommendedName>
</protein>
<dbReference type="InterPro" id="IPR040693">
    <property type="entry name" value="UGGT_TRXL_1"/>
</dbReference>
<evidence type="ECO:0000313" key="12">
    <source>
        <dbReference type="EMBL" id="RCI03876.1"/>
    </source>
</evidence>
<dbReference type="InterPro" id="IPR040497">
    <property type="entry name" value="Glyco_transf_24"/>
</dbReference>
<dbReference type="GO" id="GO:0005788">
    <property type="term" value="C:endoplasmic reticulum lumen"/>
    <property type="evidence" value="ECO:0007669"/>
    <property type="project" value="UniProtKB-SubCell"/>
</dbReference>
<dbReference type="Pfam" id="PF18401">
    <property type="entry name" value="Thioredoxin_13"/>
    <property type="match status" value="1"/>
</dbReference>
<dbReference type="EMBL" id="PJQM01000864">
    <property type="protein sequence ID" value="RCI03876.1"/>
    <property type="molecule type" value="Genomic_DNA"/>
</dbReference>
<evidence type="ECO:0000259" key="9">
    <source>
        <dbReference type="Pfam" id="PF18401"/>
    </source>
</evidence>
<keyword evidence="13" id="KW-1185">Reference proteome</keyword>
<feature type="region of interest" description="Disordered" evidence="6">
    <location>
        <begin position="1416"/>
        <end position="1442"/>
    </location>
</feature>
<name>A0A367KNS1_RHIST</name>
<evidence type="ECO:0000256" key="4">
    <source>
        <dbReference type="ARBA" id="ARBA00022824"/>
    </source>
</evidence>
<dbReference type="PANTHER" id="PTHR11226:SF0">
    <property type="entry name" value="UDP-GLUCOSE:GLYCOPROTEIN GLUCOSYLTRANSFERASE"/>
    <property type="match status" value="1"/>
</dbReference>
<feature type="domain" description="UGGT thioredoxin-like" evidence="8">
    <location>
        <begin position="41"/>
        <end position="203"/>
    </location>
</feature>
<proteinExistence type="predicted"/>
<dbReference type="STRING" id="4846.A0A367KNS1"/>
<dbReference type="GO" id="GO:0036503">
    <property type="term" value="P:ERAD pathway"/>
    <property type="evidence" value="ECO:0007669"/>
    <property type="project" value="TreeGrafter"/>
</dbReference>
<dbReference type="InterPro" id="IPR040694">
    <property type="entry name" value="UGGT_TRXL_2"/>
</dbReference>
<evidence type="ECO:0000256" key="2">
    <source>
        <dbReference type="ARBA" id="ARBA00004319"/>
    </source>
</evidence>
<keyword evidence="3 7" id="KW-0732">Signal</keyword>
<evidence type="ECO:0000259" key="8">
    <source>
        <dbReference type="Pfam" id="PF18400"/>
    </source>
</evidence>
<comment type="caution">
    <text evidence="12">The sequence shown here is derived from an EMBL/GenBank/DDBJ whole genome shotgun (WGS) entry which is preliminary data.</text>
</comment>
<feature type="domain" description="Glucosyltransferase 24 catalytic" evidence="11">
    <location>
        <begin position="1143"/>
        <end position="1410"/>
    </location>
</feature>
<dbReference type="Pfam" id="PF06427">
    <property type="entry name" value="UDP-g_GGTase"/>
    <property type="match status" value="1"/>
</dbReference>
<dbReference type="SUPFAM" id="SSF53448">
    <property type="entry name" value="Nucleotide-diphospho-sugar transferases"/>
    <property type="match status" value="1"/>
</dbReference>
<comment type="cofactor">
    <cofactor evidence="1">
        <name>Ca(2+)</name>
        <dbReference type="ChEBI" id="CHEBI:29108"/>
    </cofactor>
</comment>
<dbReference type="CDD" id="cd06432">
    <property type="entry name" value="GT8_HUGT1_C_like"/>
    <property type="match status" value="1"/>
</dbReference>
<dbReference type="InterPro" id="IPR009448">
    <property type="entry name" value="UDP-g_GGtrans"/>
</dbReference>
<evidence type="ECO:0000259" key="11">
    <source>
        <dbReference type="Pfam" id="PF18404"/>
    </source>
</evidence>
<evidence type="ECO:0000313" key="13">
    <source>
        <dbReference type="Proteomes" id="UP000253551"/>
    </source>
</evidence>
<dbReference type="Gene3D" id="3.90.550.10">
    <property type="entry name" value="Spore Coat Polysaccharide Biosynthesis Protein SpsA, Chain A"/>
    <property type="match status" value="1"/>
</dbReference>
<evidence type="ECO:0008006" key="14">
    <source>
        <dbReference type="Google" id="ProtNLM"/>
    </source>
</evidence>
<evidence type="ECO:0000256" key="7">
    <source>
        <dbReference type="SAM" id="SignalP"/>
    </source>
</evidence>